<feature type="domain" description="GGDEF" evidence="10">
    <location>
        <begin position="338"/>
        <end position="469"/>
    </location>
</feature>
<dbReference type="Pfam" id="PF00990">
    <property type="entry name" value="GGDEF"/>
    <property type="match status" value="1"/>
</dbReference>
<sequence>MYEYHLVILFYFLTRPEVLIMKFKITPSSLAIIISLVLTLVAIELFFLSEKKQFELQNKKNNLALEQCVSKIINNEINDMVVSLKTFNTLFKLNNYDPVKFESLAEEVIAANKTISELQFAPQGIIKMTYPHSLVNSAVGHNLNRLKKRKQGVSLSIKSRTFTLIGPVKLIQNNKLSFILRLPIFNDNLDFSGFVIAISDIDTFSEKLNFKDFLYKVEGFNPDGEMLTIFDNRIDKSDDLVNVFNVEVPNGQWVFSITSVDYNTFNLNVIRCLLYLIVGAFLFYIYKREHDITLKNMLIIDSNNMLRLVSFTDELTKVANRRYMNEKMDIIFSSDITLTHSLAFLDIDHFKTVNDTYGHDAGDEVLRIFADICINNIRSTDVFARWGGEEFILFMDNTNKDHAEEVCLRILSAIEQHPFLFGEQTIRITTSIGLTEFSPPNDQIEVVLKHIDEALYCSKRSGRNCITIL</sequence>
<evidence type="ECO:0000256" key="7">
    <source>
        <dbReference type="ARBA" id="ARBA00034247"/>
    </source>
</evidence>
<dbReference type="FunFam" id="3.30.70.270:FF:000001">
    <property type="entry name" value="Diguanylate cyclase domain protein"/>
    <property type="match status" value="1"/>
</dbReference>
<evidence type="ECO:0000256" key="6">
    <source>
        <dbReference type="ARBA" id="ARBA00023136"/>
    </source>
</evidence>
<keyword evidence="4 8" id="KW-0812">Transmembrane</keyword>
<gene>
    <name evidence="11" type="ORF">GLP33_09220</name>
</gene>
<dbReference type="InterPro" id="IPR043128">
    <property type="entry name" value="Rev_trsase/Diguanyl_cyclase"/>
</dbReference>
<keyword evidence="6 8" id="KW-0472">Membrane</keyword>
<comment type="subcellular location">
    <subcellularLocation>
        <location evidence="2">Membrane</location>
    </subcellularLocation>
</comment>
<comment type="caution">
    <text evidence="11">The sequence shown here is derived from an EMBL/GenBank/DDBJ whole genome shotgun (WGS) entry which is preliminary data.</text>
</comment>
<dbReference type="PANTHER" id="PTHR45138:SF9">
    <property type="entry name" value="DIGUANYLATE CYCLASE DGCM-RELATED"/>
    <property type="match status" value="1"/>
</dbReference>
<comment type="catalytic activity">
    <reaction evidence="7">
        <text>2 GTP = 3',3'-c-di-GMP + 2 diphosphate</text>
        <dbReference type="Rhea" id="RHEA:24898"/>
        <dbReference type="ChEBI" id="CHEBI:33019"/>
        <dbReference type="ChEBI" id="CHEBI:37565"/>
        <dbReference type="ChEBI" id="CHEBI:58805"/>
        <dbReference type="EC" id="2.7.7.65"/>
    </reaction>
</comment>
<feature type="domain" description="CHASE" evidence="9">
    <location>
        <begin position="122"/>
        <end position="231"/>
    </location>
</feature>
<evidence type="ECO:0000256" key="2">
    <source>
        <dbReference type="ARBA" id="ARBA00004370"/>
    </source>
</evidence>
<dbReference type="InterPro" id="IPR000160">
    <property type="entry name" value="GGDEF_dom"/>
</dbReference>
<dbReference type="Pfam" id="PF03924">
    <property type="entry name" value="CHASE"/>
    <property type="match status" value="1"/>
</dbReference>
<dbReference type="InterPro" id="IPR042240">
    <property type="entry name" value="CHASE_sf"/>
</dbReference>
<dbReference type="PROSITE" id="PS50839">
    <property type="entry name" value="CHASE"/>
    <property type="match status" value="1"/>
</dbReference>
<evidence type="ECO:0000256" key="5">
    <source>
        <dbReference type="ARBA" id="ARBA00022989"/>
    </source>
</evidence>
<name>A0AAW4ZY68_PHOPO</name>
<dbReference type="EC" id="2.7.7.65" evidence="3"/>
<reference evidence="11" key="1">
    <citation type="submission" date="2019-11" db="EMBL/GenBank/DDBJ databases">
        <title>Comparative genomics of photobacteria reveal adaptation to distinct habitats.</title>
        <authorList>
            <person name="Fuertes-Perez S."/>
            <person name="Hilgarth M."/>
            <person name="Vogel R.F."/>
        </authorList>
    </citation>
    <scope>NUCLEOTIDE SEQUENCE</scope>
    <source>
        <strain evidence="11">TMW2.2145</strain>
    </source>
</reference>
<dbReference type="PROSITE" id="PS50887">
    <property type="entry name" value="GGDEF"/>
    <property type="match status" value="1"/>
</dbReference>
<dbReference type="AlphaFoldDB" id="A0AAW4ZY68"/>
<dbReference type="PANTHER" id="PTHR45138">
    <property type="entry name" value="REGULATORY COMPONENTS OF SENSORY TRANSDUCTION SYSTEM"/>
    <property type="match status" value="1"/>
</dbReference>
<dbReference type="GO" id="GO:0052621">
    <property type="term" value="F:diguanylate cyclase activity"/>
    <property type="evidence" value="ECO:0007669"/>
    <property type="project" value="UniProtKB-EC"/>
</dbReference>
<dbReference type="CDD" id="cd01949">
    <property type="entry name" value="GGDEF"/>
    <property type="match status" value="1"/>
</dbReference>
<protein>
    <recommendedName>
        <fullName evidence="3">diguanylate cyclase</fullName>
        <ecNumber evidence="3">2.7.7.65</ecNumber>
    </recommendedName>
</protein>
<evidence type="ECO:0000259" key="10">
    <source>
        <dbReference type="PROSITE" id="PS50887"/>
    </source>
</evidence>
<dbReference type="GO" id="GO:0016020">
    <property type="term" value="C:membrane"/>
    <property type="evidence" value="ECO:0007669"/>
    <property type="project" value="UniProtKB-SubCell"/>
</dbReference>
<dbReference type="GO" id="GO:0007165">
    <property type="term" value="P:signal transduction"/>
    <property type="evidence" value="ECO:0007669"/>
    <property type="project" value="UniProtKB-ARBA"/>
</dbReference>
<feature type="transmembrane region" description="Helical" evidence="8">
    <location>
        <begin position="30"/>
        <end position="48"/>
    </location>
</feature>
<evidence type="ECO:0000259" key="9">
    <source>
        <dbReference type="PROSITE" id="PS50839"/>
    </source>
</evidence>
<evidence type="ECO:0000256" key="8">
    <source>
        <dbReference type="SAM" id="Phobius"/>
    </source>
</evidence>
<keyword evidence="5 8" id="KW-1133">Transmembrane helix</keyword>
<dbReference type="SMART" id="SM00267">
    <property type="entry name" value="GGDEF"/>
    <property type="match status" value="1"/>
</dbReference>
<comment type="cofactor">
    <cofactor evidence="1">
        <name>Mg(2+)</name>
        <dbReference type="ChEBI" id="CHEBI:18420"/>
    </cofactor>
</comment>
<dbReference type="SMART" id="SM01079">
    <property type="entry name" value="CHASE"/>
    <property type="match status" value="1"/>
</dbReference>
<dbReference type="SUPFAM" id="SSF55073">
    <property type="entry name" value="Nucleotide cyclase"/>
    <property type="match status" value="1"/>
</dbReference>
<dbReference type="NCBIfam" id="TIGR00254">
    <property type="entry name" value="GGDEF"/>
    <property type="match status" value="1"/>
</dbReference>
<dbReference type="InterPro" id="IPR006189">
    <property type="entry name" value="CHASE_dom"/>
</dbReference>
<evidence type="ECO:0000313" key="12">
    <source>
        <dbReference type="Proteomes" id="UP000813876"/>
    </source>
</evidence>
<organism evidence="11 12">
    <name type="scientific">Photobacterium phosphoreum</name>
    <dbReference type="NCBI Taxonomy" id="659"/>
    <lineage>
        <taxon>Bacteria</taxon>
        <taxon>Pseudomonadati</taxon>
        <taxon>Pseudomonadota</taxon>
        <taxon>Gammaproteobacteria</taxon>
        <taxon>Vibrionales</taxon>
        <taxon>Vibrionaceae</taxon>
        <taxon>Photobacterium</taxon>
    </lineage>
</organism>
<dbReference type="Gene3D" id="3.30.450.350">
    <property type="entry name" value="CHASE domain"/>
    <property type="match status" value="1"/>
</dbReference>
<accession>A0AAW4ZY68</accession>
<feature type="transmembrane region" description="Helical" evidence="8">
    <location>
        <begin position="265"/>
        <end position="286"/>
    </location>
</feature>
<dbReference type="Proteomes" id="UP000813876">
    <property type="component" value="Unassembled WGS sequence"/>
</dbReference>
<dbReference type="InterPro" id="IPR050469">
    <property type="entry name" value="Diguanylate_Cyclase"/>
</dbReference>
<dbReference type="Gene3D" id="3.30.70.270">
    <property type="match status" value="1"/>
</dbReference>
<evidence type="ECO:0000256" key="1">
    <source>
        <dbReference type="ARBA" id="ARBA00001946"/>
    </source>
</evidence>
<evidence type="ECO:0000256" key="3">
    <source>
        <dbReference type="ARBA" id="ARBA00012528"/>
    </source>
</evidence>
<evidence type="ECO:0000256" key="4">
    <source>
        <dbReference type="ARBA" id="ARBA00022692"/>
    </source>
</evidence>
<proteinExistence type="predicted"/>
<dbReference type="EMBL" id="WMCP01000008">
    <property type="protein sequence ID" value="MCF2301914.1"/>
    <property type="molecule type" value="Genomic_DNA"/>
</dbReference>
<evidence type="ECO:0000313" key="11">
    <source>
        <dbReference type="EMBL" id="MCF2301914.1"/>
    </source>
</evidence>
<dbReference type="InterPro" id="IPR029787">
    <property type="entry name" value="Nucleotide_cyclase"/>
</dbReference>